<evidence type="ECO:0000256" key="2">
    <source>
        <dbReference type="ARBA" id="ARBA00022801"/>
    </source>
</evidence>
<evidence type="ECO:0000256" key="1">
    <source>
        <dbReference type="ARBA" id="ARBA00022741"/>
    </source>
</evidence>
<dbReference type="InterPro" id="IPR011146">
    <property type="entry name" value="HIT-like"/>
</dbReference>
<accession>A0A2V0PDC2</accession>
<dbReference type="InterPro" id="IPR036265">
    <property type="entry name" value="HIT-like_sf"/>
</dbReference>
<gene>
    <name evidence="10" type="ORF">Rsub_07880</name>
</gene>
<dbReference type="InterPro" id="IPR019808">
    <property type="entry name" value="Histidine_triad_CS"/>
</dbReference>
<dbReference type="EMBL" id="BDRX01000061">
    <property type="protein sequence ID" value="GBF95167.1"/>
    <property type="molecule type" value="Genomic_DNA"/>
</dbReference>
<sequence length="226" mass="23861">MLGSSSRLLAARSLIRRGCGSRAASMAASPSLQLVPCDAQPQYAFGPWPIGAGEVFARSETAYAFVNLKPLVPGHVLVSPLRAARRLRDLRPEEVCGVMLLAQAVADRLERHYGAAAVTLAVQDGEAAGQTVPHVHVHVLPRRAGDFEPNDAVYGALEEGERGMAGGLERHTANGGGGGSGGGSGAAAAPAERLNLDVERKPRTREEMAAEAFTLRALFYDELQKQ</sequence>
<dbReference type="GO" id="GO:0047627">
    <property type="term" value="F:adenylylsulfatase activity"/>
    <property type="evidence" value="ECO:0007669"/>
    <property type="project" value="UniProtKB-ARBA"/>
</dbReference>
<evidence type="ECO:0000313" key="11">
    <source>
        <dbReference type="Proteomes" id="UP000247498"/>
    </source>
</evidence>
<dbReference type="GO" id="GO:0000166">
    <property type="term" value="F:nucleotide binding"/>
    <property type="evidence" value="ECO:0007669"/>
    <property type="project" value="UniProtKB-KW"/>
</dbReference>
<feature type="compositionally biased region" description="Gly residues" evidence="8">
    <location>
        <begin position="174"/>
        <end position="185"/>
    </location>
</feature>
<organism evidence="10 11">
    <name type="scientific">Raphidocelis subcapitata</name>
    <dbReference type="NCBI Taxonomy" id="307507"/>
    <lineage>
        <taxon>Eukaryota</taxon>
        <taxon>Viridiplantae</taxon>
        <taxon>Chlorophyta</taxon>
        <taxon>core chlorophytes</taxon>
        <taxon>Chlorophyceae</taxon>
        <taxon>CS clade</taxon>
        <taxon>Sphaeropleales</taxon>
        <taxon>Selenastraceae</taxon>
        <taxon>Raphidocelis</taxon>
    </lineage>
</organism>
<dbReference type="PANTHER" id="PTHR46243">
    <property type="entry name" value="BIS(5'-ADENOSYL)-TRIPHOSPHATASE"/>
    <property type="match status" value="1"/>
</dbReference>
<keyword evidence="11" id="KW-1185">Reference proteome</keyword>
<dbReference type="InParanoid" id="A0A2V0PDC2"/>
<proteinExistence type="predicted"/>
<evidence type="ECO:0000256" key="3">
    <source>
        <dbReference type="PIRSR" id="PIRSR639383-1"/>
    </source>
</evidence>
<feature type="binding site" evidence="4">
    <location>
        <position position="123"/>
    </location>
    <ligand>
        <name>substrate</name>
    </ligand>
</feature>
<evidence type="ECO:0000256" key="6">
    <source>
        <dbReference type="PROSITE-ProRule" id="PRU00464"/>
    </source>
</evidence>
<dbReference type="OrthoDB" id="680339at2759"/>
<evidence type="ECO:0000256" key="4">
    <source>
        <dbReference type="PIRSR" id="PIRSR639383-2"/>
    </source>
</evidence>
<dbReference type="PROSITE" id="PS00892">
    <property type="entry name" value="HIT_1"/>
    <property type="match status" value="1"/>
</dbReference>
<dbReference type="Pfam" id="PF01230">
    <property type="entry name" value="HIT"/>
    <property type="match status" value="1"/>
</dbReference>
<feature type="binding site" evidence="4">
    <location>
        <position position="67"/>
    </location>
    <ligand>
        <name>substrate</name>
    </ligand>
</feature>
<feature type="site" description="Important for induction of apoptosis" evidence="5">
    <location>
        <position position="154"/>
    </location>
</feature>
<evidence type="ECO:0000259" key="9">
    <source>
        <dbReference type="PROSITE" id="PS51084"/>
    </source>
</evidence>
<dbReference type="PANTHER" id="PTHR46243:SF1">
    <property type="entry name" value="BIS(5'-ADENOSYL)-TRIPHOSPHATASE"/>
    <property type="match status" value="1"/>
</dbReference>
<dbReference type="Gene3D" id="3.30.428.10">
    <property type="entry name" value="HIT-like"/>
    <property type="match status" value="1"/>
</dbReference>
<dbReference type="EC" id="3.6.1.29" evidence="7"/>
<keyword evidence="2 7" id="KW-0378">Hydrolase</keyword>
<dbReference type="PROSITE" id="PS51084">
    <property type="entry name" value="HIT_2"/>
    <property type="match status" value="1"/>
</dbReference>
<dbReference type="InterPro" id="IPR051884">
    <property type="entry name" value="Bis(5'-adenosyl)-TPase_reg"/>
</dbReference>
<dbReference type="FunCoup" id="A0A2V0PDC2">
    <property type="interactions" value="782"/>
</dbReference>
<comment type="catalytic activity">
    <reaction evidence="7">
        <text>P(1),P(3)-bis(5'-adenosyl) triphosphate + H2O = AMP + ADP + 2 H(+)</text>
        <dbReference type="Rhea" id="RHEA:13893"/>
        <dbReference type="ChEBI" id="CHEBI:15377"/>
        <dbReference type="ChEBI" id="CHEBI:15378"/>
        <dbReference type="ChEBI" id="CHEBI:58529"/>
        <dbReference type="ChEBI" id="CHEBI:456215"/>
        <dbReference type="ChEBI" id="CHEBI:456216"/>
        <dbReference type="EC" id="3.6.1.29"/>
    </reaction>
</comment>
<dbReference type="STRING" id="307507.A0A2V0PDC2"/>
<feature type="domain" description="HIT" evidence="9">
    <location>
        <begin position="55"/>
        <end position="149"/>
    </location>
</feature>
<evidence type="ECO:0000313" key="10">
    <source>
        <dbReference type="EMBL" id="GBF95167.1"/>
    </source>
</evidence>
<dbReference type="SUPFAM" id="SSF54197">
    <property type="entry name" value="HIT-like"/>
    <property type="match status" value="1"/>
</dbReference>
<evidence type="ECO:0000256" key="5">
    <source>
        <dbReference type="PIRSR" id="PIRSR639383-3"/>
    </source>
</evidence>
<feature type="short sequence motif" description="Histidine triad motif" evidence="6">
    <location>
        <begin position="134"/>
        <end position="138"/>
    </location>
</feature>
<comment type="caution">
    <text evidence="10">The sequence shown here is derived from an EMBL/GenBank/DDBJ whole genome shotgun (WGS) entry which is preliminary data.</text>
</comment>
<reference evidence="10 11" key="1">
    <citation type="journal article" date="2018" name="Sci. Rep.">
        <title>Raphidocelis subcapitata (=Pseudokirchneriella subcapitata) provides an insight into genome evolution and environmental adaptations in the Sphaeropleales.</title>
        <authorList>
            <person name="Suzuki S."/>
            <person name="Yamaguchi H."/>
            <person name="Nakajima N."/>
            <person name="Kawachi M."/>
        </authorList>
    </citation>
    <scope>NUCLEOTIDE SEQUENCE [LARGE SCALE GENOMIC DNA]</scope>
    <source>
        <strain evidence="10 11">NIES-35</strain>
    </source>
</reference>
<dbReference type="Proteomes" id="UP000247498">
    <property type="component" value="Unassembled WGS sequence"/>
</dbReference>
<feature type="region of interest" description="Disordered" evidence="8">
    <location>
        <begin position="166"/>
        <end position="194"/>
    </location>
</feature>
<dbReference type="InterPro" id="IPR039383">
    <property type="entry name" value="FHIT"/>
</dbReference>
<feature type="binding site" evidence="4">
    <location>
        <position position="138"/>
    </location>
    <ligand>
        <name>substrate</name>
    </ligand>
</feature>
<dbReference type="AlphaFoldDB" id="A0A2V0PDC2"/>
<name>A0A2V0PDC2_9CHLO</name>
<dbReference type="CDD" id="cd01275">
    <property type="entry name" value="FHIT"/>
    <property type="match status" value="1"/>
</dbReference>
<feature type="active site" description="Tele-AMP-histidine intermediate" evidence="3">
    <location>
        <position position="136"/>
    </location>
</feature>
<feature type="binding site" evidence="4">
    <location>
        <begin position="129"/>
        <end position="132"/>
    </location>
    <ligand>
        <name>substrate</name>
    </ligand>
</feature>
<comment type="cofactor">
    <cofactor evidence="7">
        <name>Mn(2+)</name>
        <dbReference type="ChEBI" id="CHEBI:29035"/>
    </cofactor>
</comment>
<keyword evidence="1 7" id="KW-0547">Nucleotide-binding</keyword>
<protein>
    <recommendedName>
        <fullName evidence="7">Bis(5'-adenosyl)-triphosphatase</fullName>
        <ecNumber evidence="7">3.6.1.29</ecNumber>
    </recommendedName>
</protein>
<dbReference type="GO" id="GO:0047710">
    <property type="term" value="F:bis(5'-adenosyl)-triphosphatase activity"/>
    <property type="evidence" value="ECO:0007669"/>
    <property type="project" value="UniProtKB-UniRule"/>
</dbReference>
<evidence type="ECO:0000256" key="7">
    <source>
        <dbReference type="RuleBase" id="RU366076"/>
    </source>
</evidence>
<evidence type="ECO:0000256" key="8">
    <source>
        <dbReference type="SAM" id="MobiDB-lite"/>
    </source>
</evidence>